<keyword evidence="5 6" id="KW-0472">Membrane</keyword>
<dbReference type="PANTHER" id="PTHR40060:SF1">
    <property type="entry name" value="UPF0316 PROTEIN YEBE"/>
    <property type="match status" value="1"/>
</dbReference>
<keyword evidence="2" id="KW-1003">Cell membrane</keyword>
<evidence type="ECO:0000256" key="6">
    <source>
        <dbReference type="SAM" id="Phobius"/>
    </source>
</evidence>
<feature type="domain" description="DUF5698" evidence="8">
    <location>
        <begin position="32"/>
        <end position="89"/>
    </location>
</feature>
<dbReference type="InterPro" id="IPR044035">
    <property type="entry name" value="DUF5698"/>
</dbReference>
<dbReference type="GO" id="GO:0005886">
    <property type="term" value="C:plasma membrane"/>
    <property type="evidence" value="ECO:0007669"/>
    <property type="project" value="UniProtKB-SubCell"/>
</dbReference>
<comment type="subcellular location">
    <subcellularLocation>
        <location evidence="1">Cell membrane</location>
        <topology evidence="1">Multi-pass membrane protein</topology>
    </subcellularLocation>
</comment>
<reference evidence="9" key="1">
    <citation type="journal article" date="2015" name="Proc. Natl. Acad. Sci. U.S.A.">
        <title>Networks of energetic and metabolic interactions define dynamics in microbial communities.</title>
        <authorList>
            <person name="Embree M."/>
            <person name="Liu J.K."/>
            <person name="Al-Bassam M.M."/>
            <person name="Zengler K."/>
        </authorList>
    </citation>
    <scope>NUCLEOTIDE SEQUENCE</scope>
</reference>
<dbReference type="InterPro" id="IPR022930">
    <property type="entry name" value="UPF0316"/>
</dbReference>
<dbReference type="EMBL" id="LNQE01001648">
    <property type="protein sequence ID" value="KUG14517.1"/>
    <property type="molecule type" value="Genomic_DNA"/>
</dbReference>
<evidence type="ECO:0000313" key="9">
    <source>
        <dbReference type="EMBL" id="KUG14517.1"/>
    </source>
</evidence>
<dbReference type="Pfam" id="PF10035">
    <property type="entry name" value="DUF2179"/>
    <property type="match status" value="1"/>
</dbReference>
<feature type="transmembrane region" description="Helical" evidence="6">
    <location>
        <begin position="71"/>
        <end position="91"/>
    </location>
</feature>
<feature type="domain" description="DUF2179" evidence="7">
    <location>
        <begin position="122"/>
        <end position="172"/>
    </location>
</feature>
<evidence type="ECO:0000256" key="2">
    <source>
        <dbReference type="ARBA" id="ARBA00022475"/>
    </source>
</evidence>
<feature type="transmembrane region" description="Helical" evidence="6">
    <location>
        <begin position="12"/>
        <end position="37"/>
    </location>
</feature>
<dbReference type="CDD" id="cd16381">
    <property type="entry name" value="YitT_C_like_1"/>
    <property type="match status" value="1"/>
</dbReference>
<proteinExistence type="inferred from homology"/>
<evidence type="ECO:0000256" key="5">
    <source>
        <dbReference type="ARBA" id="ARBA00023136"/>
    </source>
</evidence>
<dbReference type="AlphaFoldDB" id="A0A0W8F0X0"/>
<sequence>MADPAASADLFAWVILPLMIFFFRICDVSLGTIRVIFIAKGLKYIAPVIGFFEVIIWLLAIGQVMNNVTNIASYIAYGGGFAAGTLLGMAVEERLSLGTVFVRVISNEDVSSLVFWLRERSYGVTVADGEGSKGKVKIILSVINRHDLDEVIDGIHQHLPRAFYSIEEVKSVADGIFPHTRSSLLFNHRDPFGFFRKGK</sequence>
<gene>
    <name evidence="9" type="ORF">ASZ90_015839</name>
</gene>
<name>A0A0W8F0X0_9ZZZZ</name>
<evidence type="ECO:0000259" key="7">
    <source>
        <dbReference type="Pfam" id="PF10035"/>
    </source>
</evidence>
<dbReference type="InterPro" id="IPR019264">
    <property type="entry name" value="DUF2179"/>
</dbReference>
<organism evidence="9">
    <name type="scientific">hydrocarbon metagenome</name>
    <dbReference type="NCBI Taxonomy" id="938273"/>
    <lineage>
        <taxon>unclassified sequences</taxon>
        <taxon>metagenomes</taxon>
        <taxon>ecological metagenomes</taxon>
    </lineage>
</organism>
<evidence type="ECO:0000256" key="3">
    <source>
        <dbReference type="ARBA" id="ARBA00022692"/>
    </source>
</evidence>
<evidence type="ECO:0000256" key="4">
    <source>
        <dbReference type="ARBA" id="ARBA00022989"/>
    </source>
</evidence>
<comment type="caution">
    <text evidence="9">The sequence shown here is derived from an EMBL/GenBank/DDBJ whole genome shotgun (WGS) entry which is preliminary data.</text>
</comment>
<dbReference type="HAMAP" id="MF_01515">
    <property type="entry name" value="UPF0316"/>
    <property type="match status" value="1"/>
</dbReference>
<keyword evidence="3 6" id="KW-0812">Transmembrane</keyword>
<dbReference type="PANTHER" id="PTHR40060">
    <property type="entry name" value="UPF0316 PROTEIN YEBE"/>
    <property type="match status" value="1"/>
</dbReference>
<protein>
    <submittedName>
        <fullName evidence="9">Uncharacterized protein</fullName>
    </submittedName>
</protein>
<dbReference type="Pfam" id="PF18955">
    <property type="entry name" value="DUF5698"/>
    <property type="match status" value="1"/>
</dbReference>
<accession>A0A0W8F0X0</accession>
<evidence type="ECO:0000256" key="1">
    <source>
        <dbReference type="ARBA" id="ARBA00004651"/>
    </source>
</evidence>
<evidence type="ECO:0000259" key="8">
    <source>
        <dbReference type="Pfam" id="PF18955"/>
    </source>
</evidence>
<feature type="transmembrane region" description="Helical" evidence="6">
    <location>
        <begin position="44"/>
        <end position="65"/>
    </location>
</feature>
<dbReference type="NCBIfam" id="NF003191">
    <property type="entry name" value="PRK04164.1-2"/>
    <property type="match status" value="1"/>
</dbReference>
<keyword evidence="4 6" id="KW-1133">Transmembrane helix</keyword>